<dbReference type="InterPro" id="IPR014710">
    <property type="entry name" value="RmlC-like_jellyroll"/>
</dbReference>
<dbReference type="PANTHER" id="PTHR46797">
    <property type="entry name" value="HTH-TYPE TRANSCRIPTIONAL REGULATOR"/>
    <property type="match status" value="1"/>
</dbReference>
<dbReference type="GO" id="GO:0003677">
    <property type="term" value="F:DNA binding"/>
    <property type="evidence" value="ECO:0007669"/>
    <property type="project" value="UniProtKB-KW"/>
</dbReference>
<dbReference type="Gene3D" id="1.10.260.40">
    <property type="entry name" value="lambda repressor-like DNA-binding domains"/>
    <property type="match status" value="1"/>
</dbReference>
<name>A0AB39SIS6_9ACTN</name>
<evidence type="ECO:0000313" key="3">
    <source>
        <dbReference type="EMBL" id="XDQ68205.1"/>
    </source>
</evidence>
<feature type="domain" description="HTH cro/C1-type" evidence="2">
    <location>
        <begin position="16"/>
        <end position="70"/>
    </location>
</feature>
<dbReference type="Pfam" id="PF01381">
    <property type="entry name" value="HTH_3"/>
    <property type="match status" value="1"/>
</dbReference>
<gene>
    <name evidence="3" type="ORF">AB5J50_49330</name>
</gene>
<dbReference type="SUPFAM" id="SSF51182">
    <property type="entry name" value="RmlC-like cupins"/>
    <property type="match status" value="1"/>
</dbReference>
<dbReference type="InterPro" id="IPR001387">
    <property type="entry name" value="Cro/C1-type_HTH"/>
</dbReference>
<keyword evidence="1" id="KW-0238">DNA-binding</keyword>
<evidence type="ECO:0000259" key="2">
    <source>
        <dbReference type="PROSITE" id="PS50943"/>
    </source>
</evidence>
<dbReference type="PANTHER" id="PTHR46797:SF1">
    <property type="entry name" value="METHYLPHOSPHONATE SYNTHASE"/>
    <property type="match status" value="1"/>
</dbReference>
<dbReference type="SUPFAM" id="SSF47413">
    <property type="entry name" value="lambda repressor-like DNA-binding domains"/>
    <property type="match status" value="1"/>
</dbReference>
<dbReference type="InterPro" id="IPR010982">
    <property type="entry name" value="Lambda_DNA-bd_dom_sf"/>
</dbReference>
<dbReference type="PROSITE" id="PS50943">
    <property type="entry name" value="HTH_CROC1"/>
    <property type="match status" value="1"/>
</dbReference>
<dbReference type="InterPro" id="IPR013096">
    <property type="entry name" value="Cupin_2"/>
</dbReference>
<dbReference type="RefSeq" id="WP_369265032.1">
    <property type="nucleotide sequence ID" value="NZ_CP163440.1"/>
</dbReference>
<dbReference type="Gene3D" id="2.60.120.10">
    <property type="entry name" value="Jelly Rolls"/>
    <property type="match status" value="1"/>
</dbReference>
<dbReference type="EMBL" id="CP163440">
    <property type="protein sequence ID" value="XDQ68205.1"/>
    <property type="molecule type" value="Genomic_DNA"/>
</dbReference>
<dbReference type="CDD" id="cd02209">
    <property type="entry name" value="cupin_XRE_C"/>
    <property type="match status" value="1"/>
</dbReference>
<dbReference type="Pfam" id="PF07883">
    <property type="entry name" value="Cupin_2"/>
    <property type="match status" value="1"/>
</dbReference>
<dbReference type="SMART" id="SM00530">
    <property type="entry name" value="HTH_XRE"/>
    <property type="match status" value="1"/>
</dbReference>
<dbReference type="GO" id="GO:0005829">
    <property type="term" value="C:cytosol"/>
    <property type="evidence" value="ECO:0007669"/>
    <property type="project" value="TreeGrafter"/>
</dbReference>
<reference evidence="3" key="1">
    <citation type="submission" date="2024-07" db="EMBL/GenBank/DDBJ databases">
        <authorList>
            <person name="Yu S.T."/>
        </authorList>
    </citation>
    <scope>NUCLEOTIDE SEQUENCE</scope>
    <source>
        <strain evidence="3">R35</strain>
    </source>
</reference>
<sequence length="199" mass="21775">MEDPAEIVGRTLAANLRAMRRLRGWRLDDLASRSGVSRGMLQQIETCRTNPSVATLARISATLGTSMGRLVEPPEELGQVVRAADAEVHRAGQHSVGRLLVNDGQAPFIEFWDFLIAEHDEMGSPAHPPGTRELLHLYEGRLEVEVGGADFTLEAGDALRMRGDRDHVYRNAGPGPARLTMAVTYSGDRDPRYAPPPAQ</sequence>
<accession>A0AB39SIS6</accession>
<dbReference type="InterPro" id="IPR050807">
    <property type="entry name" value="TransReg_Diox_bact_type"/>
</dbReference>
<dbReference type="AlphaFoldDB" id="A0AB39SIS6"/>
<evidence type="ECO:0000256" key="1">
    <source>
        <dbReference type="ARBA" id="ARBA00023125"/>
    </source>
</evidence>
<dbReference type="GO" id="GO:0003700">
    <property type="term" value="F:DNA-binding transcription factor activity"/>
    <property type="evidence" value="ECO:0007669"/>
    <property type="project" value="TreeGrafter"/>
</dbReference>
<organism evidence="3">
    <name type="scientific">Streptomyces sp. R35</name>
    <dbReference type="NCBI Taxonomy" id="3238630"/>
    <lineage>
        <taxon>Bacteria</taxon>
        <taxon>Bacillati</taxon>
        <taxon>Actinomycetota</taxon>
        <taxon>Actinomycetes</taxon>
        <taxon>Kitasatosporales</taxon>
        <taxon>Streptomycetaceae</taxon>
        <taxon>Streptomyces</taxon>
    </lineage>
</organism>
<protein>
    <submittedName>
        <fullName evidence="3">Helix-turn-helix domain-containing protein</fullName>
    </submittedName>
</protein>
<dbReference type="InterPro" id="IPR011051">
    <property type="entry name" value="RmlC_Cupin_sf"/>
</dbReference>
<proteinExistence type="predicted"/>
<dbReference type="CDD" id="cd00093">
    <property type="entry name" value="HTH_XRE"/>
    <property type="match status" value="1"/>
</dbReference>